<evidence type="ECO:0000256" key="6">
    <source>
        <dbReference type="ARBA" id="ARBA00022741"/>
    </source>
</evidence>
<dbReference type="EMBL" id="VLNY01000001">
    <property type="protein sequence ID" value="KAA0025061.1"/>
    <property type="molecule type" value="Genomic_DNA"/>
</dbReference>
<evidence type="ECO:0000256" key="9">
    <source>
        <dbReference type="ARBA" id="ARBA00023136"/>
    </source>
</evidence>
<accession>A0A5A7SLE4</accession>
<dbReference type="SUPFAM" id="SSF52540">
    <property type="entry name" value="P-loop containing nucleoside triphosphate hydrolases"/>
    <property type="match status" value="1"/>
</dbReference>
<dbReference type="GO" id="GO:0005886">
    <property type="term" value="C:plasma membrane"/>
    <property type="evidence" value="ECO:0007669"/>
    <property type="project" value="UniProtKB-SubCell"/>
</dbReference>
<dbReference type="GO" id="GO:0005524">
    <property type="term" value="F:ATP binding"/>
    <property type="evidence" value="ECO:0007669"/>
    <property type="project" value="UniProtKB-KW"/>
</dbReference>
<dbReference type="Gene3D" id="1.20.1560.10">
    <property type="entry name" value="ABC transporter type 1, transmembrane domain"/>
    <property type="match status" value="1"/>
</dbReference>
<dbReference type="Pfam" id="PF00005">
    <property type="entry name" value="ABC_tran"/>
    <property type="match status" value="1"/>
</dbReference>
<dbReference type="AlphaFoldDB" id="A0A5A7SLE4"/>
<dbReference type="Pfam" id="PF00664">
    <property type="entry name" value="ABC_membrane"/>
    <property type="match status" value="1"/>
</dbReference>
<dbReference type="GO" id="GO:0015421">
    <property type="term" value="F:ABC-type oligopeptide transporter activity"/>
    <property type="evidence" value="ECO:0007669"/>
    <property type="project" value="TreeGrafter"/>
</dbReference>
<dbReference type="SUPFAM" id="SSF90123">
    <property type="entry name" value="ABC transporter transmembrane region"/>
    <property type="match status" value="1"/>
</dbReference>
<protein>
    <submittedName>
        <fullName evidence="14">ABC transporter ATP-binding protein</fullName>
    </submittedName>
</protein>
<dbReference type="PROSITE" id="PS50893">
    <property type="entry name" value="ABC_TRANSPORTER_2"/>
    <property type="match status" value="1"/>
</dbReference>
<dbReference type="InterPro" id="IPR036640">
    <property type="entry name" value="ABC1_TM_sf"/>
</dbReference>
<keyword evidence="15" id="KW-1185">Reference proteome</keyword>
<dbReference type="InterPro" id="IPR003593">
    <property type="entry name" value="AAA+_ATPase"/>
</dbReference>
<dbReference type="CDD" id="cd18550">
    <property type="entry name" value="ABC_6TM_exporter_like"/>
    <property type="match status" value="1"/>
</dbReference>
<comment type="similarity">
    <text evidence="10">Belongs to the ABC transporter superfamily. Siderophore-Fe(3+) uptake transporter (SIUT) (TC 3.A.1.21) family.</text>
</comment>
<evidence type="ECO:0000259" key="13">
    <source>
        <dbReference type="PROSITE" id="PS50929"/>
    </source>
</evidence>
<evidence type="ECO:0000256" key="4">
    <source>
        <dbReference type="ARBA" id="ARBA00022519"/>
    </source>
</evidence>
<feature type="domain" description="ABC transmembrane type-1" evidence="13">
    <location>
        <begin position="12"/>
        <end position="298"/>
    </location>
</feature>
<evidence type="ECO:0000256" key="7">
    <source>
        <dbReference type="ARBA" id="ARBA00022840"/>
    </source>
</evidence>
<keyword evidence="2" id="KW-0813">Transport</keyword>
<feature type="transmembrane region" description="Helical" evidence="11">
    <location>
        <begin position="241"/>
        <end position="260"/>
    </location>
</feature>
<keyword evidence="9 11" id="KW-0472">Membrane</keyword>
<evidence type="ECO:0000259" key="12">
    <source>
        <dbReference type="PROSITE" id="PS50893"/>
    </source>
</evidence>
<dbReference type="InterPro" id="IPR017871">
    <property type="entry name" value="ABC_transporter-like_CS"/>
</dbReference>
<comment type="subcellular location">
    <subcellularLocation>
        <location evidence="1">Cell inner membrane</location>
        <topology evidence="1">Multi-pass membrane protein</topology>
    </subcellularLocation>
</comment>
<organism evidence="14 15">
    <name type="scientific">Antrihabitans cavernicola</name>
    <dbReference type="NCBI Taxonomy" id="2495913"/>
    <lineage>
        <taxon>Bacteria</taxon>
        <taxon>Bacillati</taxon>
        <taxon>Actinomycetota</taxon>
        <taxon>Actinomycetes</taxon>
        <taxon>Mycobacteriales</taxon>
        <taxon>Nocardiaceae</taxon>
        <taxon>Antrihabitans</taxon>
    </lineage>
</organism>
<dbReference type="GO" id="GO:0016887">
    <property type="term" value="F:ATP hydrolysis activity"/>
    <property type="evidence" value="ECO:0007669"/>
    <property type="project" value="InterPro"/>
</dbReference>
<evidence type="ECO:0000313" key="14">
    <source>
        <dbReference type="EMBL" id="KAA0025061.1"/>
    </source>
</evidence>
<keyword evidence="7 14" id="KW-0067">ATP-binding</keyword>
<dbReference type="FunFam" id="3.40.50.300:FF:000221">
    <property type="entry name" value="Multidrug ABC transporter ATP-binding protein"/>
    <property type="match status" value="1"/>
</dbReference>
<evidence type="ECO:0000256" key="2">
    <source>
        <dbReference type="ARBA" id="ARBA00022448"/>
    </source>
</evidence>
<feature type="transmembrane region" description="Helical" evidence="11">
    <location>
        <begin position="121"/>
        <end position="143"/>
    </location>
</feature>
<keyword evidence="8 11" id="KW-1133">Transmembrane helix</keyword>
<dbReference type="InterPro" id="IPR027417">
    <property type="entry name" value="P-loop_NTPase"/>
</dbReference>
<comment type="caution">
    <text evidence="14">The sequence shown here is derived from an EMBL/GenBank/DDBJ whole genome shotgun (WGS) entry which is preliminary data.</text>
</comment>
<evidence type="ECO:0000256" key="11">
    <source>
        <dbReference type="SAM" id="Phobius"/>
    </source>
</evidence>
<evidence type="ECO:0000256" key="3">
    <source>
        <dbReference type="ARBA" id="ARBA00022475"/>
    </source>
</evidence>
<evidence type="ECO:0000313" key="15">
    <source>
        <dbReference type="Proteomes" id="UP000322244"/>
    </source>
</evidence>
<sequence length="575" mass="61451">MRLFAHDRARLAVVGALIVASSLISLASPFLLRDLLDVSLPTRNTSLSALLALGMVVVAVATSVLNVLQSRQSTLVGQGVMHRLRTAVYEHLQKLSLAFYTRTRTGEVQSRIASDIGSMQATVTNTATTVVSSGTTVIGTFVAMLALNWQLTLVSLILVPLFVLISKQVGGRRRKFVALRQERMADMSAMVADSLSVSGILLTRTMGRGDQLTDRFTTASAELADLEVQSSMTGRWRQSTIGIIIAVLPAAIYLAAAFTFSGTTGPVSIGTLVAFTTLQGQLFRPMMSLLSTGVEMQSSMAMFRRVFEYLDLPIDIPDAADPQPRGETRGELRFDGVTFRYPEADRDTLADIDLTVPAGRHVAVVGATGSGKTTLGYLGARLYEPDRGSITLDGVPLERLSLADLASVVGIVSQETFLLHASIADNLRFAKPDATDDELVAAARAAQIHQLIDELPDGYDTVVGERGYRFSGGEKQRLAIARMVLRNPQVLILDEATSALDNSTEAAVTAALANLSAGRTTLTIAHRLSTVRDADEIVVMAHGRIVERGSHDELAAADGAYAALLAKESAVPVAA</sequence>
<dbReference type="PROSITE" id="PS00211">
    <property type="entry name" value="ABC_TRANSPORTER_1"/>
    <property type="match status" value="1"/>
</dbReference>
<feature type="transmembrane region" description="Helical" evidence="11">
    <location>
        <begin position="47"/>
        <end position="68"/>
    </location>
</feature>
<keyword evidence="6" id="KW-0547">Nucleotide-binding</keyword>
<feature type="transmembrane region" description="Helical" evidence="11">
    <location>
        <begin position="12"/>
        <end position="32"/>
    </location>
</feature>
<reference evidence="14 15" key="1">
    <citation type="submission" date="2019-07" db="EMBL/GenBank/DDBJ databases">
        <title>Rhodococcus cavernicolus sp. nov., isolated from a cave.</title>
        <authorList>
            <person name="Lee S.D."/>
        </authorList>
    </citation>
    <scope>NUCLEOTIDE SEQUENCE [LARGE SCALE GENOMIC DNA]</scope>
    <source>
        <strain evidence="14 15">C1-24</strain>
    </source>
</reference>
<keyword evidence="3" id="KW-1003">Cell membrane</keyword>
<evidence type="ECO:0000256" key="8">
    <source>
        <dbReference type="ARBA" id="ARBA00022989"/>
    </source>
</evidence>
<dbReference type="InterPro" id="IPR039421">
    <property type="entry name" value="Type_1_exporter"/>
</dbReference>
<dbReference type="SMART" id="SM00382">
    <property type="entry name" value="AAA"/>
    <property type="match status" value="1"/>
</dbReference>
<evidence type="ECO:0000256" key="5">
    <source>
        <dbReference type="ARBA" id="ARBA00022692"/>
    </source>
</evidence>
<name>A0A5A7SLE4_9NOCA</name>
<keyword evidence="4" id="KW-0997">Cell inner membrane</keyword>
<dbReference type="Proteomes" id="UP000322244">
    <property type="component" value="Unassembled WGS sequence"/>
</dbReference>
<feature type="domain" description="ABC transporter" evidence="12">
    <location>
        <begin position="332"/>
        <end position="567"/>
    </location>
</feature>
<proteinExistence type="inferred from homology"/>
<dbReference type="InterPro" id="IPR003439">
    <property type="entry name" value="ABC_transporter-like_ATP-bd"/>
</dbReference>
<gene>
    <name evidence="14" type="ORF">FOY51_01715</name>
</gene>
<feature type="transmembrane region" description="Helical" evidence="11">
    <location>
        <begin position="149"/>
        <end position="166"/>
    </location>
</feature>
<evidence type="ECO:0000256" key="1">
    <source>
        <dbReference type="ARBA" id="ARBA00004429"/>
    </source>
</evidence>
<keyword evidence="5 11" id="KW-0812">Transmembrane</keyword>
<dbReference type="PROSITE" id="PS50929">
    <property type="entry name" value="ABC_TM1F"/>
    <property type="match status" value="1"/>
</dbReference>
<dbReference type="OrthoDB" id="9806127at2"/>
<dbReference type="PANTHER" id="PTHR43394">
    <property type="entry name" value="ATP-DEPENDENT PERMEASE MDL1, MITOCHONDRIAL"/>
    <property type="match status" value="1"/>
</dbReference>
<evidence type="ECO:0000256" key="10">
    <source>
        <dbReference type="ARBA" id="ARBA00023455"/>
    </source>
</evidence>
<dbReference type="PANTHER" id="PTHR43394:SF1">
    <property type="entry name" value="ATP-BINDING CASSETTE SUB-FAMILY B MEMBER 10, MITOCHONDRIAL"/>
    <property type="match status" value="1"/>
</dbReference>
<dbReference type="Gene3D" id="3.40.50.300">
    <property type="entry name" value="P-loop containing nucleotide triphosphate hydrolases"/>
    <property type="match status" value="1"/>
</dbReference>
<dbReference type="InterPro" id="IPR011527">
    <property type="entry name" value="ABC1_TM_dom"/>
</dbReference>